<dbReference type="AlphaFoldDB" id="A0AA88DUM4"/>
<dbReference type="EMBL" id="BTGU01000124">
    <property type="protein sequence ID" value="GMN62142.1"/>
    <property type="molecule type" value="Genomic_DNA"/>
</dbReference>
<feature type="region of interest" description="Disordered" evidence="1">
    <location>
        <begin position="15"/>
        <end position="42"/>
    </location>
</feature>
<organism evidence="2 3">
    <name type="scientific">Ficus carica</name>
    <name type="common">Common fig</name>
    <dbReference type="NCBI Taxonomy" id="3494"/>
    <lineage>
        <taxon>Eukaryota</taxon>
        <taxon>Viridiplantae</taxon>
        <taxon>Streptophyta</taxon>
        <taxon>Embryophyta</taxon>
        <taxon>Tracheophyta</taxon>
        <taxon>Spermatophyta</taxon>
        <taxon>Magnoliopsida</taxon>
        <taxon>eudicotyledons</taxon>
        <taxon>Gunneridae</taxon>
        <taxon>Pentapetalae</taxon>
        <taxon>rosids</taxon>
        <taxon>fabids</taxon>
        <taxon>Rosales</taxon>
        <taxon>Moraceae</taxon>
        <taxon>Ficeae</taxon>
        <taxon>Ficus</taxon>
    </lineage>
</organism>
<evidence type="ECO:0000313" key="2">
    <source>
        <dbReference type="EMBL" id="GMN62142.1"/>
    </source>
</evidence>
<feature type="compositionally biased region" description="Basic residues" evidence="1">
    <location>
        <begin position="165"/>
        <end position="175"/>
    </location>
</feature>
<feature type="region of interest" description="Disordered" evidence="1">
    <location>
        <begin position="161"/>
        <end position="182"/>
    </location>
</feature>
<name>A0AA88DUM4_FICCA</name>
<evidence type="ECO:0000313" key="3">
    <source>
        <dbReference type="Proteomes" id="UP001187192"/>
    </source>
</evidence>
<feature type="compositionally biased region" description="Basic and acidic residues" evidence="1">
    <location>
        <begin position="15"/>
        <end position="25"/>
    </location>
</feature>
<proteinExistence type="predicted"/>
<keyword evidence="3" id="KW-1185">Reference proteome</keyword>
<accession>A0AA88DUM4</accession>
<evidence type="ECO:0000256" key="1">
    <source>
        <dbReference type="SAM" id="MobiDB-lite"/>
    </source>
</evidence>
<comment type="caution">
    <text evidence="2">The sequence shown here is derived from an EMBL/GenBank/DDBJ whole genome shotgun (WGS) entry which is preliminary data.</text>
</comment>
<protein>
    <submittedName>
        <fullName evidence="2">Uncharacterized protein</fullName>
    </submittedName>
</protein>
<sequence length="182" mass="20038">METAFTARIRATEVEDNVPRRRDPKIFSAEVPRSPSSDRASQQLGWARDCFSVADLGDRGRGRRPSAAAQAPVVIPRGVRRPMTPTATVGQNPFSGISRWACVTPRRWSQDLLLRRRVQEGGGRVFSVTGDLSAAGDGHRRLIFCPRPAAAVGDFLSLLPSPAATHHRPPHHRPQPRAADRR</sequence>
<gene>
    <name evidence="2" type="ORF">TIFTF001_031222</name>
</gene>
<reference evidence="2" key="1">
    <citation type="submission" date="2023-07" db="EMBL/GenBank/DDBJ databases">
        <title>draft genome sequence of fig (Ficus carica).</title>
        <authorList>
            <person name="Takahashi T."/>
            <person name="Nishimura K."/>
        </authorList>
    </citation>
    <scope>NUCLEOTIDE SEQUENCE</scope>
</reference>
<dbReference type="Proteomes" id="UP001187192">
    <property type="component" value="Unassembled WGS sequence"/>
</dbReference>